<evidence type="ECO:0000313" key="3">
    <source>
        <dbReference type="Proteomes" id="UP000229916"/>
    </source>
</evidence>
<feature type="domain" description="HEPN" evidence="1">
    <location>
        <begin position="9"/>
        <end position="115"/>
    </location>
</feature>
<dbReference type="Pfam" id="PF05168">
    <property type="entry name" value="HEPN"/>
    <property type="match status" value="1"/>
</dbReference>
<comment type="caution">
    <text evidence="2">The sequence shown here is derived from an EMBL/GenBank/DDBJ whole genome shotgun (WGS) entry which is preliminary data.</text>
</comment>
<dbReference type="Proteomes" id="UP000229916">
    <property type="component" value="Unassembled WGS sequence"/>
</dbReference>
<dbReference type="InterPro" id="IPR007842">
    <property type="entry name" value="HEPN_dom"/>
</dbReference>
<protein>
    <submittedName>
        <fullName evidence="2">DNA-binding protein</fullName>
    </submittedName>
</protein>
<accession>A0A2M7AMV6</accession>
<evidence type="ECO:0000259" key="1">
    <source>
        <dbReference type="PROSITE" id="PS50910"/>
    </source>
</evidence>
<sequence length="126" mass="15116">MKEETKLWFEKAEEDFDYAQYNLKGHRHGAATFFCQQVLEKILKAFLVENDVRPPKTHDLILLAKQTELNLSKEWLSDLRKLTQYYFLVRYPDMSQKFFAKPGIAKEVFQKTEEIYQWVKEKFGKS</sequence>
<gene>
    <name evidence="2" type="ORF">COS81_02825</name>
</gene>
<dbReference type="SUPFAM" id="SSF81593">
    <property type="entry name" value="Nucleotidyltransferase substrate binding subunit/domain"/>
    <property type="match status" value="1"/>
</dbReference>
<dbReference type="GO" id="GO:0003677">
    <property type="term" value="F:DNA binding"/>
    <property type="evidence" value="ECO:0007669"/>
    <property type="project" value="UniProtKB-KW"/>
</dbReference>
<keyword evidence="2" id="KW-0238">DNA-binding</keyword>
<dbReference type="Gene3D" id="1.20.120.330">
    <property type="entry name" value="Nucleotidyltransferases domain 2"/>
    <property type="match status" value="1"/>
</dbReference>
<dbReference type="PROSITE" id="PS50910">
    <property type="entry name" value="HEPN"/>
    <property type="match status" value="1"/>
</dbReference>
<dbReference type="AlphaFoldDB" id="A0A2M7AMV6"/>
<evidence type="ECO:0000313" key="2">
    <source>
        <dbReference type="EMBL" id="PIU68736.1"/>
    </source>
</evidence>
<dbReference type="SMART" id="SM00748">
    <property type="entry name" value="HEPN"/>
    <property type="match status" value="1"/>
</dbReference>
<dbReference type="EMBL" id="PEWD01000059">
    <property type="protein sequence ID" value="PIU68736.1"/>
    <property type="molecule type" value="Genomic_DNA"/>
</dbReference>
<reference evidence="3" key="1">
    <citation type="submission" date="2017-09" db="EMBL/GenBank/DDBJ databases">
        <title>Depth-based differentiation of microbial function through sediment-hosted aquifers and enrichment of novel symbionts in the deep terrestrial subsurface.</title>
        <authorList>
            <person name="Probst A.J."/>
            <person name="Ladd B."/>
            <person name="Jarett J.K."/>
            <person name="Geller-Mcgrath D.E."/>
            <person name="Sieber C.M.K."/>
            <person name="Emerson J.B."/>
            <person name="Anantharaman K."/>
            <person name="Thomas B.C."/>
            <person name="Malmstrom R."/>
            <person name="Stieglmeier M."/>
            <person name="Klingl A."/>
            <person name="Woyke T."/>
            <person name="Ryan C.M."/>
            <person name="Banfield J.F."/>
        </authorList>
    </citation>
    <scope>NUCLEOTIDE SEQUENCE [LARGE SCALE GENOMIC DNA]</scope>
</reference>
<organism evidence="2 3">
    <name type="scientific">candidate division WWE3 bacterium CG06_land_8_20_14_3_00_42_16</name>
    <dbReference type="NCBI Taxonomy" id="1975083"/>
    <lineage>
        <taxon>Bacteria</taxon>
        <taxon>Katanobacteria</taxon>
    </lineage>
</organism>
<proteinExistence type="predicted"/>
<name>A0A2M7AMV6_UNCKA</name>